<dbReference type="Proteomes" id="UP000032180">
    <property type="component" value="Chromosome 3"/>
</dbReference>
<keyword evidence="2" id="KW-1185">Reference proteome</keyword>
<reference evidence="1" key="3">
    <citation type="submission" date="2015-04" db="UniProtKB">
        <authorList>
            <consortium name="EnsemblPlants"/>
        </authorList>
    </citation>
    <scope>IDENTIFICATION</scope>
</reference>
<organism evidence="1 2">
    <name type="scientific">Leersia perrieri</name>
    <dbReference type="NCBI Taxonomy" id="77586"/>
    <lineage>
        <taxon>Eukaryota</taxon>
        <taxon>Viridiplantae</taxon>
        <taxon>Streptophyta</taxon>
        <taxon>Embryophyta</taxon>
        <taxon>Tracheophyta</taxon>
        <taxon>Spermatophyta</taxon>
        <taxon>Magnoliopsida</taxon>
        <taxon>Liliopsida</taxon>
        <taxon>Poales</taxon>
        <taxon>Poaceae</taxon>
        <taxon>BOP clade</taxon>
        <taxon>Oryzoideae</taxon>
        <taxon>Oryzeae</taxon>
        <taxon>Oryzinae</taxon>
        <taxon>Leersia</taxon>
    </lineage>
</organism>
<evidence type="ECO:0000313" key="1">
    <source>
        <dbReference type="EnsemblPlants" id="LPERR03G00350.1"/>
    </source>
</evidence>
<dbReference type="AlphaFoldDB" id="A0A0D9VNB3"/>
<dbReference type="EnsemblPlants" id="LPERR03G00350.1">
    <property type="protein sequence ID" value="LPERR03G00350.1"/>
    <property type="gene ID" value="LPERR03G00350"/>
</dbReference>
<dbReference type="HOGENOM" id="CLU_2945005_0_0_1"/>
<name>A0A0D9VNB3_9ORYZ</name>
<sequence length="60" mass="6543">MSTQIQWIPNRTAEKIAELSESVAASLEGKRPESLTREEALPFRTGGAFIPKVRGESGDV</sequence>
<proteinExistence type="predicted"/>
<accession>A0A0D9VNB3</accession>
<reference evidence="2" key="2">
    <citation type="submission" date="2013-12" db="EMBL/GenBank/DDBJ databases">
        <authorList>
            <person name="Yu Y."/>
            <person name="Lee S."/>
            <person name="de Baynast K."/>
            <person name="Wissotski M."/>
            <person name="Liu L."/>
            <person name="Talag J."/>
            <person name="Goicoechea J."/>
            <person name="Angelova A."/>
            <person name="Jetty R."/>
            <person name="Kudrna D."/>
            <person name="Golser W."/>
            <person name="Rivera L."/>
            <person name="Zhang J."/>
            <person name="Wing R."/>
        </authorList>
    </citation>
    <scope>NUCLEOTIDE SEQUENCE</scope>
</reference>
<dbReference type="Gramene" id="LPERR03G00350.1">
    <property type="protein sequence ID" value="LPERR03G00350.1"/>
    <property type="gene ID" value="LPERR03G00350"/>
</dbReference>
<evidence type="ECO:0000313" key="2">
    <source>
        <dbReference type="Proteomes" id="UP000032180"/>
    </source>
</evidence>
<protein>
    <submittedName>
        <fullName evidence="1">Uncharacterized protein</fullName>
    </submittedName>
</protein>
<reference evidence="1 2" key="1">
    <citation type="submission" date="2012-08" db="EMBL/GenBank/DDBJ databases">
        <title>Oryza genome evolution.</title>
        <authorList>
            <person name="Wing R.A."/>
        </authorList>
    </citation>
    <scope>NUCLEOTIDE SEQUENCE</scope>
</reference>